<evidence type="ECO:0000256" key="5">
    <source>
        <dbReference type="ARBA" id="ARBA00022519"/>
    </source>
</evidence>
<dbReference type="GO" id="GO:0031992">
    <property type="term" value="F:energy transducer activity"/>
    <property type="evidence" value="ECO:0007669"/>
    <property type="project" value="TreeGrafter"/>
</dbReference>
<evidence type="ECO:0000259" key="11">
    <source>
        <dbReference type="PROSITE" id="PS52015"/>
    </source>
</evidence>
<dbReference type="GO" id="GO:0055085">
    <property type="term" value="P:transmembrane transport"/>
    <property type="evidence" value="ECO:0007669"/>
    <property type="project" value="InterPro"/>
</dbReference>
<keyword evidence="3" id="KW-0813">Transport</keyword>
<proteinExistence type="inferred from homology"/>
<keyword evidence="7" id="KW-0653">Protein transport</keyword>
<evidence type="ECO:0000256" key="2">
    <source>
        <dbReference type="ARBA" id="ARBA00006555"/>
    </source>
</evidence>
<dbReference type="GO" id="GO:0098797">
    <property type="term" value="C:plasma membrane protein complex"/>
    <property type="evidence" value="ECO:0007669"/>
    <property type="project" value="TreeGrafter"/>
</dbReference>
<evidence type="ECO:0000256" key="1">
    <source>
        <dbReference type="ARBA" id="ARBA00004383"/>
    </source>
</evidence>
<dbReference type="Pfam" id="PF03544">
    <property type="entry name" value="TonB_C"/>
    <property type="match status" value="1"/>
</dbReference>
<dbReference type="OrthoDB" id="9812355at2"/>
<evidence type="ECO:0000313" key="13">
    <source>
        <dbReference type="Proteomes" id="UP000199532"/>
    </source>
</evidence>
<dbReference type="AlphaFoldDB" id="A0A1H6XVQ9"/>
<keyword evidence="8" id="KW-1133">Transmembrane helix</keyword>
<keyword evidence="13" id="KW-1185">Reference proteome</keyword>
<dbReference type="Gene3D" id="3.30.1150.10">
    <property type="match status" value="1"/>
</dbReference>
<protein>
    <submittedName>
        <fullName evidence="12">TonB family C-terminal domain-containing protein</fullName>
    </submittedName>
</protein>
<dbReference type="EMBL" id="FNXY01000006">
    <property type="protein sequence ID" value="SEJ28635.1"/>
    <property type="molecule type" value="Genomic_DNA"/>
</dbReference>
<evidence type="ECO:0000256" key="4">
    <source>
        <dbReference type="ARBA" id="ARBA00022475"/>
    </source>
</evidence>
<reference evidence="12 13" key="1">
    <citation type="submission" date="2016-10" db="EMBL/GenBank/DDBJ databases">
        <authorList>
            <person name="de Groot N.N."/>
        </authorList>
    </citation>
    <scope>NUCLEOTIDE SEQUENCE [LARGE SCALE GENOMIC DNA]</scope>
    <source>
        <strain evidence="12 13">DSM 19938</strain>
    </source>
</reference>
<comment type="similarity">
    <text evidence="2">Belongs to the TonB family.</text>
</comment>
<feature type="signal peptide" evidence="10">
    <location>
        <begin position="1"/>
        <end position="50"/>
    </location>
</feature>
<name>A0A1H6XVQ9_9BACT</name>
<dbReference type="Proteomes" id="UP000199532">
    <property type="component" value="Unassembled WGS sequence"/>
</dbReference>
<dbReference type="PANTHER" id="PTHR33446">
    <property type="entry name" value="PROTEIN TONB-RELATED"/>
    <property type="match status" value="1"/>
</dbReference>
<dbReference type="InterPro" id="IPR006260">
    <property type="entry name" value="TonB/TolA_C"/>
</dbReference>
<sequence>MSSYLVVVILLLVMINIKQTSRKPRFNTDDMYALKLILLFVFLCSLSAQAQQPQADPDTTPERTVYTVTEVQPRFRGESGNLQEYIRKNLRYPKEALKEEIQRRVFVTFIITERGKIEDVHVLRPEVPEFDEEAVRLVSNMPGWIPGKVKGKSVACRYNLAVHFSRN</sequence>
<keyword evidence="6" id="KW-0812">Transmembrane</keyword>
<dbReference type="InterPro" id="IPR037682">
    <property type="entry name" value="TonB_C"/>
</dbReference>
<keyword evidence="4" id="KW-1003">Cell membrane</keyword>
<organism evidence="12 13">
    <name type="scientific">Dyadobacter koreensis</name>
    <dbReference type="NCBI Taxonomy" id="408657"/>
    <lineage>
        <taxon>Bacteria</taxon>
        <taxon>Pseudomonadati</taxon>
        <taxon>Bacteroidota</taxon>
        <taxon>Cytophagia</taxon>
        <taxon>Cytophagales</taxon>
        <taxon>Spirosomataceae</taxon>
        <taxon>Dyadobacter</taxon>
    </lineage>
</organism>
<feature type="domain" description="TonB C-terminal" evidence="11">
    <location>
        <begin position="77"/>
        <end position="167"/>
    </location>
</feature>
<feature type="chain" id="PRO_5011628279" evidence="10">
    <location>
        <begin position="51"/>
        <end position="167"/>
    </location>
</feature>
<evidence type="ECO:0000256" key="6">
    <source>
        <dbReference type="ARBA" id="ARBA00022692"/>
    </source>
</evidence>
<dbReference type="GO" id="GO:0015031">
    <property type="term" value="P:protein transport"/>
    <property type="evidence" value="ECO:0007669"/>
    <property type="project" value="UniProtKB-KW"/>
</dbReference>
<evidence type="ECO:0000313" key="12">
    <source>
        <dbReference type="EMBL" id="SEJ28635.1"/>
    </source>
</evidence>
<dbReference type="SUPFAM" id="SSF74653">
    <property type="entry name" value="TolA/TonB C-terminal domain"/>
    <property type="match status" value="1"/>
</dbReference>
<dbReference type="InterPro" id="IPR051045">
    <property type="entry name" value="TonB-dependent_transducer"/>
</dbReference>
<evidence type="ECO:0000256" key="8">
    <source>
        <dbReference type="ARBA" id="ARBA00022989"/>
    </source>
</evidence>
<evidence type="ECO:0000256" key="3">
    <source>
        <dbReference type="ARBA" id="ARBA00022448"/>
    </source>
</evidence>
<accession>A0A1H6XVQ9</accession>
<comment type="subcellular location">
    <subcellularLocation>
        <location evidence="1">Cell inner membrane</location>
        <topology evidence="1">Single-pass membrane protein</topology>
        <orientation evidence="1">Periplasmic side</orientation>
    </subcellularLocation>
</comment>
<evidence type="ECO:0000256" key="9">
    <source>
        <dbReference type="ARBA" id="ARBA00023136"/>
    </source>
</evidence>
<evidence type="ECO:0000256" key="10">
    <source>
        <dbReference type="SAM" id="SignalP"/>
    </source>
</evidence>
<dbReference type="PROSITE" id="PS52015">
    <property type="entry name" value="TONB_CTD"/>
    <property type="match status" value="1"/>
</dbReference>
<dbReference type="NCBIfam" id="TIGR01352">
    <property type="entry name" value="tonB_Cterm"/>
    <property type="match status" value="1"/>
</dbReference>
<dbReference type="PANTHER" id="PTHR33446:SF2">
    <property type="entry name" value="PROTEIN TONB"/>
    <property type="match status" value="1"/>
</dbReference>
<evidence type="ECO:0000256" key="7">
    <source>
        <dbReference type="ARBA" id="ARBA00022927"/>
    </source>
</evidence>
<dbReference type="STRING" id="408657.SAMN04487995_3966"/>
<keyword evidence="5" id="KW-0997">Cell inner membrane</keyword>
<keyword evidence="9" id="KW-0472">Membrane</keyword>
<gene>
    <name evidence="12" type="ORF">SAMN04487995_3966</name>
</gene>
<keyword evidence="10" id="KW-0732">Signal</keyword>